<dbReference type="GO" id="GO:0016020">
    <property type="term" value="C:membrane"/>
    <property type="evidence" value="ECO:0007669"/>
    <property type="project" value="UniProtKB-SubCell"/>
</dbReference>
<dbReference type="InterPro" id="IPR004345">
    <property type="entry name" value="TB2_DP1_HVA22"/>
</dbReference>
<proteinExistence type="inferred from homology"/>
<dbReference type="AlphaFoldDB" id="A0A8T2S6P1"/>
<dbReference type="Pfam" id="PF03134">
    <property type="entry name" value="TB2_DP1_HVA22"/>
    <property type="match status" value="1"/>
</dbReference>
<comment type="similarity">
    <text evidence="1">Belongs to the DP1 family.</text>
</comment>
<dbReference type="PANTHER" id="PTHR12300">
    <property type="entry name" value="HVA22-LIKE PROTEINS"/>
    <property type="match status" value="1"/>
</dbReference>
<accession>A0A8T2S6P1</accession>
<protein>
    <recommendedName>
        <fullName evidence="1">HVA22-like protein</fullName>
    </recommendedName>
</protein>
<dbReference type="EMBL" id="CM035427">
    <property type="protein sequence ID" value="KAH7307795.1"/>
    <property type="molecule type" value="Genomic_DNA"/>
</dbReference>
<comment type="subcellular location">
    <subcellularLocation>
        <location evidence="1">Membrane</location>
        <topology evidence="1">Multi-pass membrane protein</topology>
    </subcellularLocation>
</comment>
<evidence type="ECO:0000256" key="1">
    <source>
        <dbReference type="RuleBase" id="RU362006"/>
    </source>
</evidence>
<feature type="region of interest" description="Disordered" evidence="2">
    <location>
        <begin position="176"/>
        <end position="199"/>
    </location>
</feature>
<comment type="caution">
    <text evidence="3">The sequence shown here is derived from an EMBL/GenBank/DDBJ whole genome shotgun (WGS) entry which is preliminary data.</text>
</comment>
<evidence type="ECO:0000313" key="3">
    <source>
        <dbReference type="EMBL" id="KAH7307795.1"/>
    </source>
</evidence>
<gene>
    <name evidence="3" type="ORF">KP509_22G078000</name>
</gene>
<feature type="compositionally biased region" description="Polar residues" evidence="2">
    <location>
        <begin position="290"/>
        <end position="312"/>
    </location>
</feature>
<evidence type="ECO:0000256" key="2">
    <source>
        <dbReference type="SAM" id="MobiDB-lite"/>
    </source>
</evidence>
<dbReference type="Proteomes" id="UP000825935">
    <property type="component" value="Chromosome 22"/>
</dbReference>
<evidence type="ECO:0000313" key="4">
    <source>
        <dbReference type="Proteomes" id="UP000825935"/>
    </source>
</evidence>
<sequence>MDFLFRIALLILGYFYPAYKCFKLIDCSEPDIQHLHVWCQYWTIIAIFTGCERVADMFISWLPFYSAAKLSFVVYLWYPDTKGTEYVFQTYLKPLVSKHTESLQLDLGDLRNETERILLIFRTRLMVHLQSKISQLQHQAGTVTPALFPQPVQESVMAYNPTVSLFPLKTSKEQQQRGHFPSSVYKPSTTQSAIWPDEGHKQYPRNLGLHESLIVLAAGQKTSNQLLKRNIYGSQPALHAEEDLLMAKRTGRFLVPTGEHKNNLSDKEENDFELVPRPTEVSMPLASGEVVNSQSDPTTSGQKTQSRWWRWW</sequence>
<reference evidence="3" key="1">
    <citation type="submission" date="2021-08" db="EMBL/GenBank/DDBJ databases">
        <title>WGS assembly of Ceratopteris richardii.</title>
        <authorList>
            <person name="Marchant D.B."/>
            <person name="Chen G."/>
            <person name="Jenkins J."/>
            <person name="Shu S."/>
            <person name="Leebens-Mack J."/>
            <person name="Grimwood J."/>
            <person name="Schmutz J."/>
            <person name="Soltis P."/>
            <person name="Soltis D."/>
            <person name="Chen Z.-H."/>
        </authorList>
    </citation>
    <scope>NUCLEOTIDE SEQUENCE</scope>
    <source>
        <strain evidence="3">Whitten #5841</strain>
        <tissue evidence="3">Leaf</tissue>
    </source>
</reference>
<dbReference type="OrthoDB" id="10009287at2759"/>
<organism evidence="3 4">
    <name type="scientific">Ceratopteris richardii</name>
    <name type="common">Triangle waterfern</name>
    <dbReference type="NCBI Taxonomy" id="49495"/>
    <lineage>
        <taxon>Eukaryota</taxon>
        <taxon>Viridiplantae</taxon>
        <taxon>Streptophyta</taxon>
        <taxon>Embryophyta</taxon>
        <taxon>Tracheophyta</taxon>
        <taxon>Polypodiopsida</taxon>
        <taxon>Polypodiidae</taxon>
        <taxon>Polypodiales</taxon>
        <taxon>Pteridineae</taxon>
        <taxon>Pteridaceae</taxon>
        <taxon>Parkerioideae</taxon>
        <taxon>Ceratopteris</taxon>
    </lineage>
</organism>
<feature type="region of interest" description="Disordered" evidence="2">
    <location>
        <begin position="289"/>
        <end position="312"/>
    </location>
</feature>
<keyword evidence="4" id="KW-1185">Reference proteome</keyword>
<dbReference type="PANTHER" id="PTHR12300:SF117">
    <property type="entry name" value="LP05237P-RELATED"/>
    <property type="match status" value="1"/>
</dbReference>
<name>A0A8T2S6P1_CERRI</name>